<evidence type="ECO:0000256" key="6">
    <source>
        <dbReference type="ARBA" id="ARBA00024331"/>
    </source>
</evidence>
<dbReference type="PROSITE" id="PS51440">
    <property type="entry name" value="TIM_2"/>
    <property type="match status" value="2"/>
</dbReference>
<evidence type="ECO:0000256" key="5">
    <source>
        <dbReference type="ARBA" id="ARBA00023235"/>
    </source>
</evidence>
<evidence type="ECO:0000256" key="1">
    <source>
        <dbReference type="ARBA" id="ARBA00007422"/>
    </source>
</evidence>
<dbReference type="InterPro" id="IPR013785">
    <property type="entry name" value="Aldolase_TIM"/>
</dbReference>
<dbReference type="PRINTS" id="PR00301">
    <property type="entry name" value="HEATSHOCK70"/>
</dbReference>
<comment type="pathway">
    <text evidence="6">Carbohydrate biosynthesis.</text>
</comment>
<dbReference type="GO" id="GO:0140662">
    <property type="term" value="F:ATP-dependent protein folding chaperone"/>
    <property type="evidence" value="ECO:0007669"/>
    <property type="project" value="InterPro"/>
</dbReference>
<dbReference type="InterPro" id="IPR013126">
    <property type="entry name" value="Hsp_70_fam"/>
</dbReference>
<evidence type="ECO:0000313" key="8">
    <source>
        <dbReference type="EMBL" id="GBG85358.1"/>
    </source>
</evidence>
<dbReference type="GO" id="GO:0034663">
    <property type="term" value="C:endoplasmic reticulum chaperone complex"/>
    <property type="evidence" value="ECO:0007669"/>
    <property type="project" value="TreeGrafter"/>
</dbReference>
<dbReference type="EMBL" id="BFEA01000515">
    <property type="protein sequence ID" value="GBG85358.1"/>
    <property type="molecule type" value="Genomic_DNA"/>
</dbReference>
<accession>A0A388LSQ0</accession>
<organism evidence="8 9">
    <name type="scientific">Chara braunii</name>
    <name type="common">Braun's stonewort</name>
    <dbReference type="NCBI Taxonomy" id="69332"/>
    <lineage>
        <taxon>Eukaryota</taxon>
        <taxon>Viridiplantae</taxon>
        <taxon>Streptophyta</taxon>
        <taxon>Charophyceae</taxon>
        <taxon>Charales</taxon>
        <taxon>Characeae</taxon>
        <taxon>Chara</taxon>
    </lineage>
</organism>
<dbReference type="GO" id="GO:0005524">
    <property type="term" value="F:ATP binding"/>
    <property type="evidence" value="ECO:0007669"/>
    <property type="project" value="UniProtKB-KW"/>
</dbReference>
<dbReference type="GO" id="GO:0030968">
    <property type="term" value="P:endoplasmic reticulum unfolded protein response"/>
    <property type="evidence" value="ECO:0007669"/>
    <property type="project" value="TreeGrafter"/>
</dbReference>
<dbReference type="Gene3D" id="3.90.640.10">
    <property type="entry name" value="Actin, Chain A, domain 4"/>
    <property type="match status" value="1"/>
</dbReference>
<dbReference type="Proteomes" id="UP000265515">
    <property type="component" value="Unassembled WGS sequence"/>
</dbReference>
<dbReference type="Gene3D" id="3.20.20.70">
    <property type="entry name" value="Aldolase class I"/>
    <property type="match status" value="4"/>
</dbReference>
<name>A0A388LSQ0_CHABU</name>
<protein>
    <submittedName>
        <fullName evidence="8">Uncharacterized protein</fullName>
    </submittedName>
</protein>
<sequence>MFAKRLWKGKPTPGHVTRSQSSNSGTNLDTSSTQQIEMSDGDARPRIGIDFGTSSCLAAVCQGGVVRVIPDSGGKLSTPSRVAFTDKKRLLGEQAQSQAVRRPGNLLYEVKRLLGRKYDRITEEDKKWWPFTIAKGESGEVLLEVKSGLLSSLMSDCGHQTKTRMEGLFTGSRTQDDGTRFLLPEQVIGMLLAKIKSDAEAFLGYDDLNAAVISVPALYCDRQRSATKLAAELAGFTDVQLVSESTAAALCYAQHTGLISLGSCSDVGTQARTKILVFSLGGGSFEVALITICGRQLTVDSVEGNPSLGGMDFDHKMMELLLYGKQEPSRRTTTLSASTLVGLKTASEKAKKDLSLLTDAPVLVESFRGDDDLNVMVTRKEFHEQCRSLREECMRCVRLVLDAGNVRELREVVLVGGSTRILDVVEMLRTGLHIEPKAHPFQDEAVVRGAALFADYSEQVSEGHPFTIEYFDCKRGHHRQYVDNTRPTDHVLPPLEYWSRNQESDQMCLHVYEFQKAGKLHIPAGTVAVKAGRKGVLPKLRIDRCGILGLDQRQSSTAAVLQKTWERPPVVVECWKQLNEKLTLHERRSAEISTARNQWTQYMNEVEKREFSCPRWLWSTILEWKRDFERWLGNEALGGRVEPGEFTARFDDFRRACRYAFGELWERSLWGRRLMVVDCWESTYVDDCLKNLANRRLGLCDVVVSMRLRELWKIKEQNAEIKGIDLAADCGSSLCASPEVLKENGIPYVLLSACPVWPSADGGRLCLESNKVIGEHVSVAVQAGLRVILRLGRDDCQAGKNSYLAPELMAEESYCEAQLKGIISPIVRDWRNVVVAYWPPPYVSWPSSLHGESAAALQQSQVIHTARHIRKVIGDLVSTKAAETTCILLGGCATLEMWDALIRQNDIDGFFFEGGFRDPLLVEKLDHTSRERTGKILLCSGANGNATLGKHAFERLSQDQTGREEVVWTTKANVRSDSPDDVRADAAMPRIEEAIISDHSSNENERRKVKIIPVSDGRIGEELTEAIDRQLRWLIEELKRADREGEEVVVIEYRPARDHLPVVIEATHACIRRWILTNISPGAAERVRIVCSLDKLAPELQREIMEQPNVDGIGIRIQSTGDSPPNEPDLGNLSPNEPQLFQRRIETIKRANREWKWYITEVKKRDSLCPRWLWSLISEMESDMEQYLAEVAVDQVDIEQFSTRFHGFRRACEYAFGNLWERCLRGRRFLVVDSWESNDVDKCLTNFHANRSRDCLDVVVCMELKELRKTKGTKFKTEGIELAAPAVSAEVTCEGPTKGGISYVLLQAGPPEMGSSNGEDVCSKWNRVVRGDVSLAMRSGLRVVLRLGQKDSRDDQNHNVTYKLEDEKRLCEAQLKEIIGGMGQDLRNIVIAYEPPLLQNGVLPPNHLVDTAGHIRKVIRGFMNIEAAEAVRILIGGCATVEMWDALIKQNEIDGFLCDGGFQDPLLVKKLDQPSQERRGKAILLSMANGNASLAKDKIECLRKVSGDLMPGEELLWITEEYDRTETAGALGQKGSGSVDRSWRVGAVIEYHRVKGLNQRKVKILPISEGHFEEQLSGWSAELKRADHDTDLVVVEYRPALSDDKPDDLCSSIETAHARIRGWLLTEISPDMAEAVHIVYSPVELKPETDGVIMKQPNVDGVSLRLEDVARDSSEEQMPVRVIRTASSSGRALVFSIPQDSLPGPIQPLVLSVTNTGDTRPNRKEVSNNAAPILQTIQGTCDIGEASTGLEVQFILSGLRQGQESPENFIKQNESIFRELVKAMEKLATNKVKVVGVDEMVNEDKCNHSAVVAPRNETGDA</sequence>
<keyword evidence="5" id="KW-0413">Isomerase</keyword>
<dbReference type="SUPFAM" id="SSF51351">
    <property type="entry name" value="Triosephosphate isomerase (TIM)"/>
    <property type="match status" value="2"/>
</dbReference>
<keyword evidence="4" id="KW-0067">ATP-binding</keyword>
<comment type="caution">
    <text evidence="8">The sequence shown here is derived from an EMBL/GenBank/DDBJ whole genome shotgun (WGS) entry which is preliminary data.</text>
</comment>
<evidence type="ECO:0000256" key="2">
    <source>
        <dbReference type="ARBA" id="ARBA00011738"/>
    </source>
</evidence>
<dbReference type="InterPro" id="IPR000652">
    <property type="entry name" value="Triosephosphate_isomerase"/>
</dbReference>
<feature type="compositionally biased region" description="Polar residues" evidence="7">
    <location>
        <begin position="17"/>
        <end position="37"/>
    </location>
</feature>
<dbReference type="Gene3D" id="3.30.30.30">
    <property type="match status" value="1"/>
</dbReference>
<evidence type="ECO:0000256" key="3">
    <source>
        <dbReference type="ARBA" id="ARBA00022741"/>
    </source>
</evidence>
<dbReference type="PANTHER" id="PTHR45639">
    <property type="entry name" value="HSC70CB, ISOFORM G-RELATED"/>
    <property type="match status" value="1"/>
</dbReference>
<dbReference type="InterPro" id="IPR043129">
    <property type="entry name" value="ATPase_NBD"/>
</dbReference>
<dbReference type="Gene3D" id="3.30.420.40">
    <property type="match status" value="2"/>
</dbReference>
<dbReference type="Gramene" id="GBG85358">
    <property type="protein sequence ID" value="GBG85358"/>
    <property type="gene ID" value="CBR_g40001"/>
</dbReference>
<reference evidence="8 9" key="1">
    <citation type="journal article" date="2018" name="Cell">
        <title>The Chara Genome: Secondary Complexity and Implications for Plant Terrestrialization.</title>
        <authorList>
            <person name="Nishiyama T."/>
            <person name="Sakayama H."/>
            <person name="Vries J.D."/>
            <person name="Buschmann H."/>
            <person name="Saint-Marcoux D."/>
            <person name="Ullrich K.K."/>
            <person name="Haas F.B."/>
            <person name="Vanderstraeten L."/>
            <person name="Becker D."/>
            <person name="Lang D."/>
            <person name="Vosolsobe S."/>
            <person name="Rombauts S."/>
            <person name="Wilhelmsson P.K.I."/>
            <person name="Janitza P."/>
            <person name="Kern R."/>
            <person name="Heyl A."/>
            <person name="Rumpler F."/>
            <person name="Villalobos L.I.A.C."/>
            <person name="Clay J.M."/>
            <person name="Skokan R."/>
            <person name="Toyoda A."/>
            <person name="Suzuki Y."/>
            <person name="Kagoshima H."/>
            <person name="Schijlen E."/>
            <person name="Tajeshwar N."/>
            <person name="Catarino B."/>
            <person name="Hetherington A.J."/>
            <person name="Saltykova A."/>
            <person name="Bonnot C."/>
            <person name="Breuninger H."/>
            <person name="Symeonidi A."/>
            <person name="Radhakrishnan G.V."/>
            <person name="Van Nieuwerburgh F."/>
            <person name="Deforce D."/>
            <person name="Chang C."/>
            <person name="Karol K.G."/>
            <person name="Hedrich R."/>
            <person name="Ulvskov P."/>
            <person name="Glockner G."/>
            <person name="Delwiche C.F."/>
            <person name="Petrasek J."/>
            <person name="Van de Peer Y."/>
            <person name="Friml J."/>
            <person name="Beilby M."/>
            <person name="Dolan L."/>
            <person name="Kohara Y."/>
            <person name="Sugano S."/>
            <person name="Fujiyama A."/>
            <person name="Delaux P.-M."/>
            <person name="Quint M."/>
            <person name="TheiBen G."/>
            <person name="Hagemann M."/>
            <person name="Harholt J."/>
            <person name="Dunand C."/>
            <person name="Zachgo S."/>
            <person name="Langdale J."/>
            <person name="Maumus F."/>
            <person name="Straeten D.V.D."/>
            <person name="Gould S.B."/>
            <person name="Rensing S.A."/>
        </authorList>
    </citation>
    <scope>NUCLEOTIDE SEQUENCE [LARGE SCALE GENOMIC DNA]</scope>
    <source>
        <strain evidence="8 9">S276</strain>
    </source>
</reference>
<comment type="similarity">
    <text evidence="1">Belongs to the triosephosphate isomerase family.</text>
</comment>
<dbReference type="STRING" id="69332.A0A388LSQ0"/>
<gene>
    <name evidence="8" type="ORF">CBR_g40001</name>
</gene>
<proteinExistence type="inferred from homology"/>
<evidence type="ECO:0000256" key="4">
    <source>
        <dbReference type="ARBA" id="ARBA00022840"/>
    </source>
</evidence>
<dbReference type="InterPro" id="IPR035990">
    <property type="entry name" value="TIM_sf"/>
</dbReference>
<keyword evidence="3" id="KW-0547">Nucleotide-binding</keyword>
<evidence type="ECO:0000313" key="9">
    <source>
        <dbReference type="Proteomes" id="UP000265515"/>
    </source>
</evidence>
<dbReference type="PANTHER" id="PTHR45639:SF34">
    <property type="entry name" value="CHAPERONE PROTEIN DNAK"/>
    <property type="match status" value="1"/>
</dbReference>
<feature type="region of interest" description="Disordered" evidence="7">
    <location>
        <begin position="1"/>
        <end position="44"/>
    </location>
</feature>
<dbReference type="SUPFAM" id="SSF53067">
    <property type="entry name" value="Actin-like ATPase domain"/>
    <property type="match status" value="2"/>
</dbReference>
<evidence type="ECO:0000256" key="7">
    <source>
        <dbReference type="SAM" id="MobiDB-lite"/>
    </source>
</evidence>
<dbReference type="Pfam" id="PF00121">
    <property type="entry name" value="TIM"/>
    <property type="match status" value="2"/>
</dbReference>
<dbReference type="Gene3D" id="3.40.50.720">
    <property type="entry name" value="NAD(P)-binding Rossmann-like Domain"/>
    <property type="match status" value="1"/>
</dbReference>
<feature type="region of interest" description="Disordered" evidence="7">
    <location>
        <begin position="1116"/>
        <end position="1135"/>
    </location>
</feature>
<dbReference type="Pfam" id="PF00012">
    <property type="entry name" value="HSP70"/>
    <property type="match status" value="2"/>
</dbReference>
<comment type="subunit">
    <text evidence="2">Homodimer.</text>
</comment>
<keyword evidence="9" id="KW-1185">Reference proteome</keyword>
<dbReference type="GO" id="GO:0004807">
    <property type="term" value="F:triose-phosphate isomerase activity"/>
    <property type="evidence" value="ECO:0007669"/>
    <property type="project" value="InterPro"/>
</dbReference>